<dbReference type="SUPFAM" id="SSF52540">
    <property type="entry name" value="P-loop containing nucleoside triphosphate hydrolases"/>
    <property type="match status" value="1"/>
</dbReference>
<organism evidence="4 5">
    <name type="scientific">Apiotrichum porosum</name>
    <dbReference type="NCBI Taxonomy" id="105984"/>
    <lineage>
        <taxon>Eukaryota</taxon>
        <taxon>Fungi</taxon>
        <taxon>Dikarya</taxon>
        <taxon>Basidiomycota</taxon>
        <taxon>Agaricomycotina</taxon>
        <taxon>Tremellomycetes</taxon>
        <taxon>Trichosporonales</taxon>
        <taxon>Trichosporonaceae</taxon>
        <taxon>Apiotrichum</taxon>
    </lineage>
</organism>
<evidence type="ECO:0000313" key="4">
    <source>
        <dbReference type="EMBL" id="RSH79985.1"/>
    </source>
</evidence>
<dbReference type="OrthoDB" id="8830751at2759"/>
<dbReference type="RefSeq" id="XP_028475094.1">
    <property type="nucleotide sequence ID" value="XM_028624926.1"/>
</dbReference>
<dbReference type="PROSITE" id="PS51419">
    <property type="entry name" value="RAB"/>
    <property type="match status" value="1"/>
</dbReference>
<dbReference type="SMART" id="SM00174">
    <property type="entry name" value="RHO"/>
    <property type="match status" value="1"/>
</dbReference>
<evidence type="ECO:0000256" key="1">
    <source>
        <dbReference type="ARBA" id="ARBA00022481"/>
    </source>
</evidence>
<keyword evidence="3" id="KW-0342">GTP-binding</keyword>
<dbReference type="PRINTS" id="PR00449">
    <property type="entry name" value="RASTRNSFRMNG"/>
</dbReference>
<dbReference type="InterPro" id="IPR005225">
    <property type="entry name" value="Small_GTP-bd"/>
</dbReference>
<reference evidence="4 5" key="1">
    <citation type="submission" date="2018-11" db="EMBL/GenBank/DDBJ databases">
        <title>Genome sequence of Apiotrichum porosum DSM 27194.</title>
        <authorList>
            <person name="Aliyu H."/>
            <person name="Gorte O."/>
            <person name="Ochsenreither K."/>
        </authorList>
    </citation>
    <scope>NUCLEOTIDE SEQUENCE [LARGE SCALE GENOMIC DNA]</scope>
    <source>
        <strain evidence="4 5">DSM 27194</strain>
    </source>
</reference>
<evidence type="ECO:0000256" key="2">
    <source>
        <dbReference type="ARBA" id="ARBA00022741"/>
    </source>
</evidence>
<keyword evidence="5" id="KW-1185">Reference proteome</keyword>
<keyword evidence="2" id="KW-0547">Nucleotide-binding</keyword>
<sequence length="151" mass="16495">MQASRKLVALGDGGCGKTSLLTVYTKGVTCAKTAMLTTNMDSEPTETLIVDDRMVELSLWDTAGQEDFDMLRSLSYADTHVVLVCFSVDRPVSLDNIETKWIPEVNDNCPGVKILLADVVQTLAQQGLRPVQYGQGLAVARKIKATRYLGQ</sequence>
<dbReference type="GO" id="GO:0003924">
    <property type="term" value="F:GTPase activity"/>
    <property type="evidence" value="ECO:0007669"/>
    <property type="project" value="InterPro"/>
</dbReference>
<dbReference type="AlphaFoldDB" id="A0A427XM73"/>
<dbReference type="Pfam" id="PF00071">
    <property type="entry name" value="Ras"/>
    <property type="match status" value="1"/>
</dbReference>
<dbReference type="InterPro" id="IPR027417">
    <property type="entry name" value="P-loop_NTPase"/>
</dbReference>
<dbReference type="InterPro" id="IPR003578">
    <property type="entry name" value="Small_GTPase_Rho"/>
</dbReference>
<evidence type="ECO:0000256" key="3">
    <source>
        <dbReference type="ARBA" id="ARBA00023134"/>
    </source>
</evidence>
<gene>
    <name evidence="4" type="primary">RHO3</name>
    <name evidence="4" type="ORF">EHS24_009656</name>
</gene>
<dbReference type="InterPro" id="IPR001806">
    <property type="entry name" value="Small_GTPase"/>
</dbReference>
<dbReference type="GO" id="GO:0007264">
    <property type="term" value="P:small GTPase-mediated signal transduction"/>
    <property type="evidence" value="ECO:0007669"/>
    <property type="project" value="InterPro"/>
</dbReference>
<accession>A0A427XM73</accession>
<dbReference type="PANTHER" id="PTHR24072">
    <property type="entry name" value="RHO FAMILY GTPASE"/>
    <property type="match status" value="1"/>
</dbReference>
<dbReference type="NCBIfam" id="TIGR00231">
    <property type="entry name" value="small_GTP"/>
    <property type="match status" value="1"/>
</dbReference>
<dbReference type="STRING" id="105984.A0A427XM73"/>
<dbReference type="PROSITE" id="PS51420">
    <property type="entry name" value="RHO"/>
    <property type="match status" value="1"/>
</dbReference>
<dbReference type="GO" id="GO:0005525">
    <property type="term" value="F:GTP binding"/>
    <property type="evidence" value="ECO:0007669"/>
    <property type="project" value="UniProtKB-KW"/>
</dbReference>
<evidence type="ECO:0000313" key="5">
    <source>
        <dbReference type="Proteomes" id="UP000279236"/>
    </source>
</evidence>
<comment type="caution">
    <text evidence="4">The sequence shown here is derived from an EMBL/GenBank/DDBJ whole genome shotgun (WGS) entry which is preliminary data.</text>
</comment>
<keyword evidence="1" id="KW-0488">Methylation</keyword>
<dbReference type="GeneID" id="39594199"/>
<dbReference type="EMBL" id="RSCE01000009">
    <property type="protein sequence ID" value="RSH79985.1"/>
    <property type="molecule type" value="Genomic_DNA"/>
</dbReference>
<dbReference type="Proteomes" id="UP000279236">
    <property type="component" value="Unassembled WGS sequence"/>
</dbReference>
<name>A0A427XM73_9TREE</name>
<dbReference type="SMART" id="SM00175">
    <property type="entry name" value="RAB"/>
    <property type="match status" value="1"/>
</dbReference>
<proteinExistence type="predicted"/>
<dbReference type="Gene3D" id="3.40.50.300">
    <property type="entry name" value="P-loop containing nucleotide triphosphate hydrolases"/>
    <property type="match status" value="1"/>
</dbReference>
<protein>
    <submittedName>
        <fullName evidence="4">Rho GTPase</fullName>
    </submittedName>
</protein>